<accession>A0ABM1Y327</accession>
<evidence type="ECO:0000256" key="4">
    <source>
        <dbReference type="SAM" id="MobiDB-lite"/>
    </source>
</evidence>
<evidence type="ECO:0000313" key="7">
    <source>
        <dbReference type="Proteomes" id="UP000069940"/>
    </source>
</evidence>
<dbReference type="EnsemblMetazoa" id="AALFPA23_005218.R6600">
    <property type="protein sequence ID" value="AALFPA23_005218.P6600"/>
    <property type="gene ID" value="AALFPA23_005218"/>
</dbReference>
<dbReference type="Pfam" id="PF04500">
    <property type="entry name" value="FLYWCH"/>
    <property type="match status" value="1"/>
</dbReference>
<organism evidence="6 7">
    <name type="scientific">Aedes albopictus</name>
    <name type="common">Asian tiger mosquito</name>
    <name type="synonym">Stegomyia albopicta</name>
    <dbReference type="NCBI Taxonomy" id="7160"/>
    <lineage>
        <taxon>Eukaryota</taxon>
        <taxon>Metazoa</taxon>
        <taxon>Ecdysozoa</taxon>
        <taxon>Arthropoda</taxon>
        <taxon>Hexapoda</taxon>
        <taxon>Insecta</taxon>
        <taxon>Pterygota</taxon>
        <taxon>Neoptera</taxon>
        <taxon>Endopterygota</taxon>
        <taxon>Diptera</taxon>
        <taxon>Nematocera</taxon>
        <taxon>Culicoidea</taxon>
        <taxon>Culicidae</taxon>
        <taxon>Culicinae</taxon>
        <taxon>Aedini</taxon>
        <taxon>Aedes</taxon>
        <taxon>Stegomyia</taxon>
    </lineage>
</organism>
<evidence type="ECO:0000313" key="6">
    <source>
        <dbReference type="EnsemblMetazoa" id="AALFPA23_005218.P6600"/>
    </source>
</evidence>
<feature type="compositionally biased region" description="Low complexity" evidence="4">
    <location>
        <begin position="27"/>
        <end position="38"/>
    </location>
</feature>
<name>A0ABM1Y327_AEDAL</name>
<keyword evidence="2" id="KW-0863">Zinc-finger</keyword>
<sequence length="373" mass="40673">MSSSKAEFFDFSDSEFDKYFKDDPAPDSDASAMSSSEAVPTASVSSIFKHANISKGNTSSNVCYADQYTEPTSNIIILDAPKQTGTDVHADSSIDSTTGSGLLVSVSANNVDMAFTANVGINVADSAEANPARPDSSTTASNRVDSDGNPDAAQRSVTESRATAPDGRPSQPAVTPDANVGSDSSSGSDSDTKDEDPLAEIVFSQRNRSMLSFQGFLYNFERKHNDRHYWGCANRKHSCKQSESCKARAVSVIKDGHHNVLSHGKHTHQPNPIDRIEKCYRSELKRRATDTSDIPSKIIRDVKSETTPLVQPRASKNAQKMLVRRRRVMNTGVQKVREVDGEFVIPEELKITIDGQLFYQKDVKQGNAASRKS</sequence>
<keyword evidence="7" id="KW-1185">Reference proteome</keyword>
<dbReference type="Proteomes" id="UP000069940">
    <property type="component" value="Unassembled WGS sequence"/>
</dbReference>
<dbReference type="GeneID" id="134289021"/>
<reference evidence="6" key="2">
    <citation type="submission" date="2025-05" db="UniProtKB">
        <authorList>
            <consortium name="EnsemblMetazoa"/>
        </authorList>
    </citation>
    <scope>IDENTIFICATION</scope>
    <source>
        <strain evidence="6">Foshan</strain>
    </source>
</reference>
<keyword evidence="3" id="KW-0862">Zinc</keyword>
<feature type="region of interest" description="Disordered" evidence="4">
    <location>
        <begin position="20"/>
        <end position="40"/>
    </location>
</feature>
<dbReference type="RefSeq" id="XP_062710988.1">
    <property type="nucleotide sequence ID" value="XM_062855004.1"/>
</dbReference>
<protein>
    <recommendedName>
        <fullName evidence="5">FLYWCH-type domain-containing protein</fullName>
    </recommendedName>
</protein>
<dbReference type="Gene3D" id="2.20.25.240">
    <property type="match status" value="1"/>
</dbReference>
<proteinExistence type="predicted"/>
<reference evidence="7" key="1">
    <citation type="journal article" date="2015" name="Proc. Natl. Acad. Sci. U.S.A.">
        <title>Genome sequence of the Asian Tiger mosquito, Aedes albopictus, reveals insights into its biology, genetics, and evolution.</title>
        <authorList>
            <person name="Chen X.G."/>
            <person name="Jiang X."/>
            <person name="Gu J."/>
            <person name="Xu M."/>
            <person name="Wu Y."/>
            <person name="Deng Y."/>
            <person name="Zhang C."/>
            <person name="Bonizzoni M."/>
            <person name="Dermauw W."/>
            <person name="Vontas J."/>
            <person name="Armbruster P."/>
            <person name="Huang X."/>
            <person name="Yang Y."/>
            <person name="Zhang H."/>
            <person name="He W."/>
            <person name="Peng H."/>
            <person name="Liu Y."/>
            <person name="Wu K."/>
            <person name="Chen J."/>
            <person name="Lirakis M."/>
            <person name="Topalis P."/>
            <person name="Van Leeuwen T."/>
            <person name="Hall A.B."/>
            <person name="Jiang X."/>
            <person name="Thorpe C."/>
            <person name="Mueller R.L."/>
            <person name="Sun C."/>
            <person name="Waterhouse R.M."/>
            <person name="Yan G."/>
            <person name="Tu Z.J."/>
            <person name="Fang X."/>
            <person name="James A.A."/>
        </authorList>
    </citation>
    <scope>NUCLEOTIDE SEQUENCE [LARGE SCALE GENOMIC DNA]</scope>
    <source>
        <strain evidence="7">Foshan</strain>
    </source>
</reference>
<keyword evidence="1" id="KW-0479">Metal-binding</keyword>
<feature type="domain" description="FLYWCH-type" evidence="5">
    <location>
        <begin position="202"/>
        <end position="268"/>
    </location>
</feature>
<feature type="region of interest" description="Disordered" evidence="4">
    <location>
        <begin position="126"/>
        <end position="195"/>
    </location>
</feature>
<evidence type="ECO:0000259" key="5">
    <source>
        <dbReference type="Pfam" id="PF04500"/>
    </source>
</evidence>
<evidence type="ECO:0000256" key="2">
    <source>
        <dbReference type="ARBA" id="ARBA00022771"/>
    </source>
</evidence>
<evidence type="ECO:0000256" key="3">
    <source>
        <dbReference type="ARBA" id="ARBA00022833"/>
    </source>
</evidence>
<evidence type="ECO:0000256" key="1">
    <source>
        <dbReference type="ARBA" id="ARBA00022723"/>
    </source>
</evidence>
<dbReference type="InterPro" id="IPR007588">
    <property type="entry name" value="Znf_FLYWCH"/>
</dbReference>